<comment type="caution">
    <text evidence="4">The sequence shown here is derived from an EMBL/GenBank/DDBJ whole genome shotgun (WGS) entry which is preliminary data.</text>
</comment>
<proteinExistence type="inferred from homology"/>
<comment type="similarity">
    <text evidence="1">Belongs to the ABC-4 integral membrane protein family.</text>
</comment>
<evidence type="ECO:0000313" key="4">
    <source>
        <dbReference type="EMBL" id="GMA40164.1"/>
    </source>
</evidence>
<keyword evidence="5" id="KW-1185">Reference proteome</keyword>
<accession>A0ABQ6IQK6</accession>
<protein>
    <recommendedName>
        <fullName evidence="3">MacB-like periplasmic core domain-containing protein</fullName>
    </recommendedName>
</protein>
<keyword evidence="2" id="KW-1133">Transmembrane helix</keyword>
<keyword evidence="2" id="KW-0812">Transmembrane</keyword>
<dbReference type="Proteomes" id="UP001157126">
    <property type="component" value="Unassembled WGS sequence"/>
</dbReference>
<evidence type="ECO:0000313" key="5">
    <source>
        <dbReference type="Proteomes" id="UP001157126"/>
    </source>
</evidence>
<feature type="domain" description="MacB-like periplasmic core" evidence="3">
    <location>
        <begin position="23"/>
        <end position="195"/>
    </location>
</feature>
<dbReference type="EMBL" id="BSUO01000001">
    <property type="protein sequence ID" value="GMA40164.1"/>
    <property type="molecule type" value="Genomic_DNA"/>
</dbReference>
<evidence type="ECO:0000259" key="3">
    <source>
        <dbReference type="Pfam" id="PF12704"/>
    </source>
</evidence>
<dbReference type="Pfam" id="PF12704">
    <property type="entry name" value="MacB_PCD"/>
    <property type="match status" value="1"/>
</dbReference>
<sequence length="204" mass="22066">MIGFVASIVEAYGEFRVNKGRILLSLVGVAFSVFAMTAVLGGGRMMTNALQQTLERDTGRQTVLSIQPAGGPSGGAATADSAERRDQVVLDVFDRLGITHRSRSFQTQVRAQTHQGVQAVQTNAVDPSYAEMYRLEVDRGRWLADTDRQRLAPAVVIDDRLYSRLGRPELGSATMTAYGTGQDSVQMVVVGVLPRGPVPRTTGR</sequence>
<reference evidence="5" key="1">
    <citation type="journal article" date="2019" name="Int. J. Syst. Evol. Microbiol.">
        <title>The Global Catalogue of Microorganisms (GCM) 10K type strain sequencing project: providing services to taxonomists for standard genome sequencing and annotation.</title>
        <authorList>
            <consortium name="The Broad Institute Genomics Platform"/>
            <consortium name="The Broad Institute Genome Sequencing Center for Infectious Disease"/>
            <person name="Wu L."/>
            <person name="Ma J."/>
        </authorList>
    </citation>
    <scope>NUCLEOTIDE SEQUENCE [LARGE SCALE GENOMIC DNA]</scope>
    <source>
        <strain evidence="5">NBRC 113072</strain>
    </source>
</reference>
<dbReference type="RefSeq" id="WP_284303909.1">
    <property type="nucleotide sequence ID" value="NZ_BSUO01000001.1"/>
</dbReference>
<dbReference type="InterPro" id="IPR025857">
    <property type="entry name" value="MacB_PCD"/>
</dbReference>
<evidence type="ECO:0000256" key="2">
    <source>
        <dbReference type="SAM" id="Phobius"/>
    </source>
</evidence>
<feature type="transmembrane region" description="Helical" evidence="2">
    <location>
        <begin position="22"/>
        <end position="42"/>
    </location>
</feature>
<evidence type="ECO:0000256" key="1">
    <source>
        <dbReference type="ARBA" id="ARBA00038076"/>
    </source>
</evidence>
<name>A0ABQ6IQK6_9MICO</name>
<organism evidence="4 5">
    <name type="scientific">Mobilicoccus caccae</name>
    <dbReference type="NCBI Taxonomy" id="1859295"/>
    <lineage>
        <taxon>Bacteria</taxon>
        <taxon>Bacillati</taxon>
        <taxon>Actinomycetota</taxon>
        <taxon>Actinomycetes</taxon>
        <taxon>Micrococcales</taxon>
        <taxon>Dermatophilaceae</taxon>
        <taxon>Mobilicoccus</taxon>
    </lineage>
</organism>
<gene>
    <name evidence="4" type="ORF">GCM10025883_22090</name>
</gene>
<keyword evidence="2" id="KW-0472">Membrane</keyword>